<gene>
    <name evidence="7" type="ORF">AV903_00730</name>
</gene>
<feature type="transmembrane region" description="Helical" evidence="5">
    <location>
        <begin position="235"/>
        <end position="256"/>
    </location>
</feature>
<evidence type="ECO:0000256" key="3">
    <source>
        <dbReference type="ARBA" id="ARBA00022989"/>
    </source>
</evidence>
<dbReference type="InterPro" id="IPR051533">
    <property type="entry name" value="WaaL-like"/>
</dbReference>
<evidence type="ECO:0000256" key="1">
    <source>
        <dbReference type="ARBA" id="ARBA00004141"/>
    </source>
</evidence>
<dbReference type="InterPro" id="IPR007016">
    <property type="entry name" value="O-antigen_ligase-rel_domated"/>
</dbReference>
<dbReference type="Pfam" id="PF04932">
    <property type="entry name" value="Wzy_C"/>
    <property type="match status" value="1"/>
</dbReference>
<dbReference type="GO" id="GO:0016874">
    <property type="term" value="F:ligase activity"/>
    <property type="evidence" value="ECO:0007669"/>
    <property type="project" value="UniProtKB-KW"/>
</dbReference>
<keyword evidence="2 5" id="KW-0812">Transmembrane</keyword>
<evidence type="ECO:0000259" key="6">
    <source>
        <dbReference type="Pfam" id="PF04932"/>
    </source>
</evidence>
<feature type="transmembrane region" description="Helical" evidence="5">
    <location>
        <begin position="210"/>
        <end position="228"/>
    </location>
</feature>
<keyword evidence="4 5" id="KW-0472">Membrane</keyword>
<feature type="transmembrane region" description="Helical" evidence="5">
    <location>
        <begin position="62"/>
        <end position="85"/>
    </location>
</feature>
<evidence type="ECO:0000256" key="5">
    <source>
        <dbReference type="SAM" id="Phobius"/>
    </source>
</evidence>
<proteinExistence type="predicted"/>
<dbReference type="Proteomes" id="UP000264980">
    <property type="component" value="Chromosome"/>
</dbReference>
<feature type="transmembrane region" description="Helical" evidence="5">
    <location>
        <begin position="335"/>
        <end position="355"/>
    </location>
</feature>
<feature type="transmembrane region" description="Helical" evidence="5">
    <location>
        <begin position="9"/>
        <end position="27"/>
    </location>
</feature>
<dbReference type="PANTHER" id="PTHR37422">
    <property type="entry name" value="TEICHURONIC ACID BIOSYNTHESIS PROTEIN TUAE"/>
    <property type="match status" value="1"/>
</dbReference>
<feature type="transmembrane region" description="Helical" evidence="5">
    <location>
        <begin position="387"/>
        <end position="404"/>
    </location>
</feature>
<feature type="transmembrane region" description="Helical" evidence="5">
    <location>
        <begin position="33"/>
        <end position="50"/>
    </location>
</feature>
<feature type="transmembrane region" description="Helical" evidence="5">
    <location>
        <begin position="127"/>
        <end position="148"/>
    </location>
</feature>
<feature type="transmembrane region" description="Helical" evidence="5">
    <location>
        <begin position="97"/>
        <end position="115"/>
    </location>
</feature>
<dbReference type="EMBL" id="CP013970">
    <property type="protein sequence ID" value="AXF74961.1"/>
    <property type="molecule type" value="Genomic_DNA"/>
</dbReference>
<feature type="transmembrane region" description="Helical" evidence="5">
    <location>
        <begin position="362"/>
        <end position="381"/>
    </location>
</feature>
<keyword evidence="7" id="KW-0436">Ligase</keyword>
<keyword evidence="3 5" id="KW-1133">Transmembrane helix</keyword>
<dbReference type="PANTHER" id="PTHR37422:SF13">
    <property type="entry name" value="LIPOPOLYSACCHARIDE BIOSYNTHESIS PROTEIN PA4999-RELATED"/>
    <property type="match status" value="1"/>
</dbReference>
<evidence type="ECO:0000256" key="2">
    <source>
        <dbReference type="ARBA" id="ARBA00022692"/>
    </source>
</evidence>
<dbReference type="AlphaFoldDB" id="A0A345CNE4"/>
<dbReference type="RefSeq" id="WP_152664308.1">
    <property type="nucleotide sequence ID" value="NZ_JXNU01000005.1"/>
</dbReference>
<name>A0A345CNE4_9GAMM</name>
<evidence type="ECO:0000256" key="4">
    <source>
        <dbReference type="ARBA" id="ARBA00023136"/>
    </source>
</evidence>
<reference evidence="8" key="1">
    <citation type="submission" date="2016-01" db="EMBL/GenBank/DDBJ databases">
        <authorList>
            <person name="Shapiro L."/>
        </authorList>
    </citation>
    <scope>NUCLEOTIDE SEQUENCE [LARGE SCALE GENOMIC DNA]</scope>
    <source>
        <strain evidence="8">MDcuke</strain>
    </source>
</reference>
<feature type="transmembrane region" description="Helical" evidence="5">
    <location>
        <begin position="186"/>
        <end position="204"/>
    </location>
</feature>
<organism evidence="7 8">
    <name type="scientific">Erwinia tracheiphila</name>
    <dbReference type="NCBI Taxonomy" id="65700"/>
    <lineage>
        <taxon>Bacteria</taxon>
        <taxon>Pseudomonadati</taxon>
        <taxon>Pseudomonadota</taxon>
        <taxon>Gammaproteobacteria</taxon>
        <taxon>Enterobacterales</taxon>
        <taxon>Erwiniaceae</taxon>
        <taxon>Erwinia</taxon>
    </lineage>
</organism>
<protein>
    <submittedName>
        <fullName evidence="7">O-antigen ligase family protein</fullName>
    </submittedName>
</protein>
<feature type="domain" description="O-antigen ligase-related" evidence="6">
    <location>
        <begin position="195"/>
        <end position="351"/>
    </location>
</feature>
<evidence type="ECO:0000313" key="7">
    <source>
        <dbReference type="EMBL" id="AXF74961.1"/>
    </source>
</evidence>
<dbReference type="GO" id="GO:0016020">
    <property type="term" value="C:membrane"/>
    <property type="evidence" value="ECO:0007669"/>
    <property type="project" value="UniProtKB-SubCell"/>
</dbReference>
<feature type="transmembrane region" description="Helical" evidence="5">
    <location>
        <begin position="160"/>
        <end position="179"/>
    </location>
</feature>
<sequence>MHERLTRSLFIVAITLLFLTLPLSFISEKSCRIAFYFCSYLSIVGIFINYRKTKSAITSTKIVLPFFALSVMYAVWSVIAAHYAVADVDNGLLFTPAKRWFLATLISMFILWGIREEFISQPLLCKLAWISFAAAFIFSSAGGIWQHINGIERITLGINRATMTAYAYSAMALTMMIMLNRINRVSLRHISILFAYLLSVYIIFLTETRSAMFIHITLGLLLIIKTLCQSKSLKLVPISAIIISFCVVGILGKNIIASRFDTTKQEILKFNEGDDHTSLGSRFTMWKSGMVAIAENPLGETQITRNTIIKEWLVASHNPNSFALDYIDVHLHNEFIQYASLFGIAGVIVLLFFFGKLLFDNGLRGFLGNPISVVTLSALLYGMTDVLFISVEYVVVFSTLILLVRASRYSPADQSPS</sequence>
<accession>A0A345CNE4</accession>
<evidence type="ECO:0000313" key="8">
    <source>
        <dbReference type="Proteomes" id="UP000264980"/>
    </source>
</evidence>
<comment type="subcellular location">
    <subcellularLocation>
        <location evidence="1">Membrane</location>
        <topology evidence="1">Multi-pass membrane protein</topology>
    </subcellularLocation>
</comment>